<dbReference type="SUPFAM" id="SSF51366">
    <property type="entry name" value="Ribulose-phoshate binding barrel"/>
    <property type="match status" value="1"/>
</dbReference>
<evidence type="ECO:0000313" key="6">
    <source>
        <dbReference type="Proteomes" id="UP001367676"/>
    </source>
</evidence>
<dbReference type="Pfam" id="PF00215">
    <property type="entry name" value="OMPdecase"/>
    <property type="match status" value="1"/>
</dbReference>
<comment type="pathway">
    <text evidence="1">Pyrimidine metabolism; UMP biosynthesis via de novo pathway.</text>
</comment>
<keyword evidence="6" id="KW-1185">Reference proteome</keyword>
<sequence length="493" mass="55020">MVHEKMDSLRRKLAVSLFEIDCLLFGNIKLSSELYVNAYFDLAAVFSYPALLNRMCDVACEHMKKKKVFPSSICGVSYSGVPFAALISSKLKVPLYLRSKEINLCAEDQRILGHIVPNNEVTIIEEVICSGTSTLQVIKDVEDAGMRVKNVFFMVDLEQGGFESLKQLGYCPVSLYKLSELRDTLFEDGYLNENRVEDIRQGWMNQHVLNGDCVTDTLLGERVSLRYESRLETMKIPIAQKLFRLILEKKTNLCVDLGLSSTDDIVETADLIGPYVCIIGIHLDACEKLNKKQIAALRKSAAIHNFLIMDDRKLSETGSVLLDQLRKILNIVDLVTVLPLPGNDILKEMNAIADEKPDKGIFFTGSLLTEDAFLKASFEKKVVTMGLDQNKSLLGFVTHQNSSIPTNYVHMMSDMRSTGSSIGKTKSSYYPLDLMTSTLGADVPEKIAAENVGNPLAQKLNCLGVGTTRKTRDQIGMIVKNRLKKSLNNIKLR</sequence>
<dbReference type="InterPro" id="IPR011060">
    <property type="entry name" value="RibuloseP-bd_barrel"/>
</dbReference>
<proteinExistence type="predicted"/>
<name>A0AAN9TIZ6_9HEMI</name>
<dbReference type="GO" id="GO:0004588">
    <property type="term" value="F:orotate phosphoribosyltransferase activity"/>
    <property type="evidence" value="ECO:0007669"/>
    <property type="project" value="TreeGrafter"/>
</dbReference>
<protein>
    <recommendedName>
        <fullName evidence="4">Orotidine 5'-phosphate decarboxylase domain-containing protein</fullName>
    </recommendedName>
</protein>
<comment type="caution">
    <text evidence="5">The sequence shown here is derived from an EMBL/GenBank/DDBJ whole genome shotgun (WGS) entry which is preliminary data.</text>
</comment>
<dbReference type="GO" id="GO:0004590">
    <property type="term" value="F:orotidine-5'-phosphate decarboxylase activity"/>
    <property type="evidence" value="ECO:0007669"/>
    <property type="project" value="InterPro"/>
</dbReference>
<dbReference type="PANTHER" id="PTHR19278">
    <property type="entry name" value="OROTATE PHOSPHORIBOSYLTRANSFERASE"/>
    <property type="match status" value="1"/>
</dbReference>
<evidence type="ECO:0000256" key="2">
    <source>
        <dbReference type="ARBA" id="ARBA00022975"/>
    </source>
</evidence>
<evidence type="ECO:0000313" key="5">
    <source>
        <dbReference type="EMBL" id="KAK7588087.1"/>
    </source>
</evidence>
<evidence type="ECO:0000256" key="3">
    <source>
        <dbReference type="ARBA" id="ARBA00023239"/>
    </source>
</evidence>
<dbReference type="GO" id="GO:0006222">
    <property type="term" value="P:UMP biosynthetic process"/>
    <property type="evidence" value="ECO:0007669"/>
    <property type="project" value="TreeGrafter"/>
</dbReference>
<gene>
    <name evidence="5" type="ORF">V9T40_005332</name>
</gene>
<evidence type="ECO:0000256" key="1">
    <source>
        <dbReference type="ARBA" id="ARBA00004725"/>
    </source>
</evidence>
<dbReference type="CDD" id="cd06223">
    <property type="entry name" value="PRTases_typeI"/>
    <property type="match status" value="1"/>
</dbReference>
<dbReference type="AlphaFoldDB" id="A0AAN9TIZ6"/>
<dbReference type="Gene3D" id="3.20.20.70">
    <property type="entry name" value="Aldolase class I"/>
    <property type="match status" value="1"/>
</dbReference>
<evidence type="ECO:0000259" key="4">
    <source>
        <dbReference type="Pfam" id="PF00215"/>
    </source>
</evidence>
<reference evidence="5 6" key="1">
    <citation type="submission" date="2024-03" db="EMBL/GenBank/DDBJ databases">
        <title>Adaptation during the transition from Ophiocordyceps entomopathogen to insect associate is accompanied by gene loss and intensified selection.</title>
        <authorList>
            <person name="Ward C.M."/>
            <person name="Onetto C.A."/>
            <person name="Borneman A.R."/>
        </authorList>
    </citation>
    <scope>NUCLEOTIDE SEQUENCE [LARGE SCALE GENOMIC DNA]</scope>
    <source>
        <strain evidence="5">AWRI1</strain>
        <tissue evidence="5">Single Adult Female</tissue>
    </source>
</reference>
<dbReference type="Gene3D" id="3.40.50.2020">
    <property type="match status" value="1"/>
</dbReference>
<dbReference type="SUPFAM" id="SSF53271">
    <property type="entry name" value="PRTase-like"/>
    <property type="match status" value="1"/>
</dbReference>
<dbReference type="InterPro" id="IPR013785">
    <property type="entry name" value="Aldolase_TIM"/>
</dbReference>
<organism evidence="5 6">
    <name type="scientific">Parthenolecanium corni</name>
    <dbReference type="NCBI Taxonomy" id="536013"/>
    <lineage>
        <taxon>Eukaryota</taxon>
        <taxon>Metazoa</taxon>
        <taxon>Ecdysozoa</taxon>
        <taxon>Arthropoda</taxon>
        <taxon>Hexapoda</taxon>
        <taxon>Insecta</taxon>
        <taxon>Pterygota</taxon>
        <taxon>Neoptera</taxon>
        <taxon>Paraneoptera</taxon>
        <taxon>Hemiptera</taxon>
        <taxon>Sternorrhyncha</taxon>
        <taxon>Coccoidea</taxon>
        <taxon>Coccidae</taxon>
        <taxon>Parthenolecanium</taxon>
    </lineage>
</organism>
<dbReference type="Proteomes" id="UP001367676">
    <property type="component" value="Unassembled WGS sequence"/>
</dbReference>
<dbReference type="InterPro" id="IPR001754">
    <property type="entry name" value="OMPdeCOase_dom"/>
</dbReference>
<keyword evidence="3" id="KW-0456">Lyase</keyword>
<accession>A0AAN9TIZ6</accession>
<dbReference type="GO" id="GO:0006207">
    <property type="term" value="P:'de novo' pyrimidine nucleobase biosynthetic process"/>
    <property type="evidence" value="ECO:0007669"/>
    <property type="project" value="InterPro"/>
</dbReference>
<feature type="domain" description="Orotidine 5'-phosphate decarboxylase" evidence="4">
    <location>
        <begin position="251"/>
        <end position="403"/>
    </location>
</feature>
<keyword evidence="2" id="KW-0665">Pyrimidine biosynthesis</keyword>
<dbReference type="PANTHER" id="PTHR19278:SF9">
    <property type="entry name" value="URIDINE 5'-MONOPHOSPHATE SYNTHASE"/>
    <property type="match status" value="1"/>
</dbReference>
<dbReference type="InterPro" id="IPR000836">
    <property type="entry name" value="PRTase_dom"/>
</dbReference>
<dbReference type="InterPro" id="IPR029057">
    <property type="entry name" value="PRTase-like"/>
</dbReference>
<dbReference type="EMBL" id="JBBCAQ010000023">
    <property type="protein sequence ID" value="KAK7588087.1"/>
    <property type="molecule type" value="Genomic_DNA"/>
</dbReference>